<accession>K8F742</accession>
<evidence type="ECO:0000256" key="1">
    <source>
        <dbReference type="SAM" id="MobiDB-lite"/>
    </source>
</evidence>
<dbReference type="EMBL" id="FO082261">
    <property type="protein sequence ID" value="CCO20675.1"/>
    <property type="molecule type" value="Genomic_DNA"/>
</dbReference>
<feature type="compositionally biased region" description="Low complexity" evidence="1">
    <location>
        <begin position="118"/>
        <end position="128"/>
    </location>
</feature>
<dbReference type="RefSeq" id="XP_007508184.1">
    <property type="nucleotide sequence ID" value="XM_007508122.1"/>
</dbReference>
<evidence type="ECO:0000313" key="3">
    <source>
        <dbReference type="Proteomes" id="UP000198341"/>
    </source>
</evidence>
<protein>
    <submittedName>
        <fullName evidence="2">Uncharacterized protein</fullName>
    </submittedName>
</protein>
<dbReference type="AlphaFoldDB" id="K8F742"/>
<feature type="region of interest" description="Disordered" evidence="1">
    <location>
        <begin position="109"/>
        <end position="128"/>
    </location>
</feature>
<dbReference type="GeneID" id="19010832"/>
<keyword evidence="3" id="KW-1185">Reference proteome</keyword>
<evidence type="ECO:0000313" key="2">
    <source>
        <dbReference type="EMBL" id="CCO20675.1"/>
    </source>
</evidence>
<dbReference type="Proteomes" id="UP000198341">
    <property type="component" value="Chromosome 18"/>
</dbReference>
<sequence>MRASLRPQKRDHISAFNTRTNRKVLHLRKCAEALLKELENNKKSDETNEDSDEDEKNNVLKKRRTQVKVLAAEVALKAIRRAREGDLPRKLIDQQNYCLRCGFPLRKEEEDQKKKSNANENNNNSDNNRRMNCSCCGYKVSSSIHAKKKKKKKTKKRRIL</sequence>
<name>K8F742_9CHLO</name>
<gene>
    <name evidence="2" type="ordered locus">Bathy18g00350</name>
</gene>
<reference evidence="2 3" key="1">
    <citation type="submission" date="2011-10" db="EMBL/GenBank/DDBJ databases">
        <authorList>
            <person name="Genoscope - CEA"/>
        </authorList>
    </citation>
    <scope>NUCLEOTIDE SEQUENCE [LARGE SCALE GENOMIC DNA]</scope>
    <source>
        <strain evidence="2 3">RCC 1105</strain>
    </source>
</reference>
<feature type="region of interest" description="Disordered" evidence="1">
    <location>
        <begin position="41"/>
        <end position="65"/>
    </location>
</feature>
<proteinExistence type="predicted"/>
<organism evidence="2 3">
    <name type="scientific">Bathycoccus prasinos</name>
    <dbReference type="NCBI Taxonomy" id="41875"/>
    <lineage>
        <taxon>Eukaryota</taxon>
        <taxon>Viridiplantae</taxon>
        <taxon>Chlorophyta</taxon>
        <taxon>Mamiellophyceae</taxon>
        <taxon>Mamiellales</taxon>
        <taxon>Bathycoccaceae</taxon>
        <taxon>Bathycoccus</taxon>
    </lineage>
</organism>
<dbReference type="KEGG" id="bpg:Bathy18g00350"/>